<evidence type="ECO:0000313" key="1">
    <source>
        <dbReference type="EMBL" id="APP32180.1"/>
    </source>
</evidence>
<dbReference type="Gene3D" id="3.30.1120.70">
    <property type="match status" value="1"/>
</dbReference>
<dbReference type="EMBL" id="VMBB01000042">
    <property type="protein sequence ID" value="MDR8262533.1"/>
    <property type="molecule type" value="Genomic_DNA"/>
</dbReference>
<dbReference type="InterPro" id="IPR006944">
    <property type="entry name" value="Phage/GTA_portal"/>
</dbReference>
<dbReference type="InterPro" id="IPR006427">
    <property type="entry name" value="Portal_HK97"/>
</dbReference>
<dbReference type="NCBIfam" id="TIGR01537">
    <property type="entry name" value="portal_HK97"/>
    <property type="match status" value="1"/>
</dbReference>
<dbReference type="EMBL" id="CP018664">
    <property type="protein sequence ID" value="APP32180.1"/>
    <property type="molecule type" value="Genomic_DNA"/>
</dbReference>
<dbReference type="AlphaFoldDB" id="A0A1E3M3E8"/>
<gene>
    <name evidence="1" type="ORF">AUO97_15615</name>
    <name evidence="3" type="ORF">B9W25_01060</name>
    <name evidence="2" type="ORF">FPK87_18995</name>
</gene>
<evidence type="ECO:0000313" key="5">
    <source>
        <dbReference type="Proteomes" id="UP000237823"/>
    </source>
</evidence>
<dbReference type="STRING" id="1096995.BJAB07104_01239"/>
<dbReference type="Pfam" id="PF04860">
    <property type="entry name" value="Phage_portal"/>
    <property type="match status" value="1"/>
</dbReference>
<organism evidence="3 5">
    <name type="scientific">Acinetobacter baumannii</name>
    <dbReference type="NCBI Taxonomy" id="470"/>
    <lineage>
        <taxon>Bacteria</taxon>
        <taxon>Pseudomonadati</taxon>
        <taxon>Pseudomonadota</taxon>
        <taxon>Gammaproteobacteria</taxon>
        <taxon>Moraxellales</taxon>
        <taxon>Moraxellaceae</taxon>
        <taxon>Acinetobacter</taxon>
        <taxon>Acinetobacter calcoaceticus/baumannii complex</taxon>
    </lineage>
</organism>
<name>A0A1E3M3E8_ACIBA</name>
<protein>
    <submittedName>
        <fullName evidence="3">Phage portal protein</fullName>
    </submittedName>
</protein>
<reference evidence="3 5" key="4">
    <citation type="submission" date="2017-04" db="EMBL/GenBank/DDBJ databases">
        <title>Comparison of Acinetobacter baumannii whole genome sequences from two major hospitals in Kuwait.</title>
        <authorList>
            <person name="Nasser K."/>
            <person name="Habibi N."/>
            <person name="Khan M.W."/>
            <person name="Purohit P."/>
            <person name="Al-Obaid I."/>
            <person name="Dhar R."/>
            <person name="Al-Fouzan W."/>
            <person name="Mustafa A.S."/>
        </authorList>
    </citation>
    <scope>NUCLEOTIDE SEQUENCE [LARGE SCALE GENOMIC DNA]</scope>
    <source>
        <strain evidence="3 5">KUFAR57</strain>
    </source>
</reference>
<reference evidence="1 4" key="1">
    <citation type="journal article" date="2014" name="Antimicrob. Agents Chemother.">
        <title>Triclosan can select for an AdeIJK-overexpressing mutant of Acinetobacter baumannii ATCC 17978 that displays reduced susceptibility to multiple antibiotics.</title>
        <authorList>
            <person name="Fernando D.M."/>
            <person name="Xu W."/>
            <person name="Loewen P.C."/>
            <person name="Zhanel G.G."/>
            <person name="Kumar A."/>
        </authorList>
    </citation>
    <scope>NUCLEOTIDE SEQUENCE [LARGE SCALE GENOMIC DNA]</scope>
    <source>
        <strain evidence="4">ATCC 17978</strain>
        <strain evidence="1">ATCC 17978-VU</strain>
    </source>
</reference>
<reference evidence="1" key="2">
    <citation type="submission" date="2015-12" db="EMBL/GenBank/DDBJ databases">
        <authorList>
            <person name="Singh M.K."/>
            <person name="Fernando D.M."/>
            <person name="Kumar A."/>
        </authorList>
    </citation>
    <scope>NUCLEOTIDE SEQUENCE</scope>
    <source>
        <strain evidence="1">ATCC 17978-VU</strain>
    </source>
</reference>
<sequence length="408" mass="45765">MSTTQEPGFWSRFWSRLTGNTQLKKGDSSYPFDSYLSPGGSVVTPETALKLSAVWACVKLRAETISTLPLQLYDNNKRLATDHYLYRILHDSPNADMCASEFWQVQVACVDLWGNAYNLITKDSSGKVIALEPLFPSGMVVKRNDLGAIDFHYTENGKTTTYSEDQILHFKGFTLDGLVGLSAIQFFAQTIGMQFDANNQAQDWFKNGLKVGGFLETGEQTLTKEQRERLRNHLSEFSKPENAGKYMVLEAGMKLSGSNSIRINPVDAQLLESRYFGIEEICRAFGVPPQLIGHTNKASSWASSLEQTNRGFLTYSLNPQLVRYEQTITKRLFLPSEKYKYRPKFAVEGLLRADSATRSGFYTNMIQNGVMTRNEVRDLEDLAPLPGGDELMVQMQMVGLKDQGKTSG</sequence>
<dbReference type="EMBL" id="NEPB01000002">
    <property type="protein sequence ID" value="PRN37312.1"/>
    <property type="molecule type" value="Genomic_DNA"/>
</dbReference>
<dbReference type="Gene3D" id="3.40.140.120">
    <property type="match status" value="1"/>
</dbReference>
<reference evidence="1" key="3">
    <citation type="submission" date="2016-12" db="EMBL/GenBank/DDBJ databases">
        <authorList>
            <person name="Singh M."/>
            <person name="Fernando D."/>
            <person name="Kumar A."/>
        </authorList>
    </citation>
    <scope>NUCLEOTIDE SEQUENCE</scope>
    <source>
        <strain evidence="1">ATCC 17978-VU</strain>
    </source>
</reference>
<proteinExistence type="predicted"/>
<evidence type="ECO:0000313" key="2">
    <source>
        <dbReference type="EMBL" id="MDR8262533.1"/>
    </source>
</evidence>
<evidence type="ECO:0000313" key="3">
    <source>
        <dbReference type="EMBL" id="PRN37312.1"/>
    </source>
</evidence>
<reference evidence="2" key="5">
    <citation type="submission" date="2019-07" db="EMBL/GenBank/DDBJ databases">
        <title>Biological characteristics of mucoid Acinetobacter baumannii from a general hospital in China.</title>
        <authorList>
            <person name="Hua X."/>
            <person name="Yu Y."/>
        </authorList>
    </citation>
    <scope>NUCLEOTIDE SEQUENCE [LARGE SCALE GENOMIC DNA]</scope>
    <source>
        <strain evidence="2">N41</strain>
    </source>
</reference>
<dbReference type="Proteomes" id="UP000072389">
    <property type="component" value="Chromosome"/>
</dbReference>
<dbReference type="Gene3D" id="1.20.1270.210">
    <property type="match status" value="1"/>
</dbReference>
<evidence type="ECO:0000313" key="4">
    <source>
        <dbReference type="Proteomes" id="UP000072389"/>
    </source>
</evidence>
<dbReference type="Proteomes" id="UP000237823">
    <property type="component" value="Unassembled WGS sequence"/>
</dbReference>
<accession>A0A1E3M3E8</accession>
<dbReference type="RefSeq" id="WP_000108390.1">
    <property type="nucleotide sequence ID" value="NZ_AP024415.1"/>
</dbReference>